<dbReference type="KEGG" id="lpav:PLANPX_0717"/>
<name>A0A5K7X416_9BACT</name>
<organism evidence="1 2">
    <name type="scientific">Lacipirellula parvula</name>
    <dbReference type="NCBI Taxonomy" id="2650471"/>
    <lineage>
        <taxon>Bacteria</taxon>
        <taxon>Pseudomonadati</taxon>
        <taxon>Planctomycetota</taxon>
        <taxon>Planctomycetia</taxon>
        <taxon>Pirellulales</taxon>
        <taxon>Lacipirellulaceae</taxon>
        <taxon>Lacipirellula</taxon>
    </lineage>
</organism>
<sequence length="146" mass="16535">MCQNGSKSAKIKVQLEGNDLNPKPNVDQPPAIDLAWSEYENISISAAMAGIKYPVLLDPRIRTLVEREIDPVEFERAHRQEPLGIFVLIGLRFLLDRFPSMTRFRYSIGPPPEEAKVPVIATFHHDEQRGYFLALTLDVYGTELNA</sequence>
<keyword evidence="2" id="KW-1185">Reference proteome</keyword>
<evidence type="ECO:0000313" key="1">
    <source>
        <dbReference type="EMBL" id="BBO31105.1"/>
    </source>
</evidence>
<proteinExistence type="predicted"/>
<dbReference type="EMBL" id="AP021861">
    <property type="protein sequence ID" value="BBO31105.1"/>
    <property type="molecule type" value="Genomic_DNA"/>
</dbReference>
<protein>
    <submittedName>
        <fullName evidence="1">Uncharacterized protein</fullName>
    </submittedName>
</protein>
<evidence type="ECO:0000313" key="2">
    <source>
        <dbReference type="Proteomes" id="UP000326837"/>
    </source>
</evidence>
<reference evidence="2" key="1">
    <citation type="submission" date="2019-10" db="EMBL/GenBank/DDBJ databases">
        <title>Lacipirellula parvula gen. nov., sp. nov., representing a lineage of planctomycetes widespread in freshwater anoxic habitats, and description of the family Lacipirellulaceae.</title>
        <authorList>
            <person name="Dedysh S.N."/>
            <person name="Kulichevskaya I.S."/>
            <person name="Beletsky A.V."/>
            <person name="Rakitin A.L."/>
            <person name="Mardanov A.V."/>
            <person name="Ivanova A.A."/>
            <person name="Saltykova V.X."/>
            <person name="Rijpstra W.I.C."/>
            <person name="Sinninghe Damste J.S."/>
            <person name="Ravin N.V."/>
        </authorList>
    </citation>
    <scope>NUCLEOTIDE SEQUENCE [LARGE SCALE GENOMIC DNA]</scope>
    <source>
        <strain evidence="2">PX69</strain>
    </source>
</reference>
<gene>
    <name evidence="1" type="ORF">PLANPX_0717</name>
</gene>
<dbReference type="Proteomes" id="UP000326837">
    <property type="component" value="Chromosome"/>
</dbReference>
<dbReference type="AlphaFoldDB" id="A0A5K7X416"/>
<accession>A0A5K7X416</accession>